<dbReference type="Pfam" id="PF12833">
    <property type="entry name" value="HTH_18"/>
    <property type="match status" value="1"/>
</dbReference>
<reference evidence="5 6" key="1">
    <citation type="submission" date="2023-12" db="EMBL/GenBank/DDBJ databases">
        <title>Denitrificimonas halotolerans sp. nov.,a novel species isolated from landfill leachate.</title>
        <authorList>
            <person name="Wang S."/>
        </authorList>
    </citation>
    <scope>NUCLEOTIDE SEQUENCE [LARGE SCALE GENOMIC DNA]</scope>
    <source>
        <strain evidence="5 6">JX-1</strain>
    </source>
</reference>
<evidence type="ECO:0000313" key="5">
    <source>
        <dbReference type="EMBL" id="MDY7219956.1"/>
    </source>
</evidence>
<evidence type="ECO:0000256" key="2">
    <source>
        <dbReference type="ARBA" id="ARBA00023125"/>
    </source>
</evidence>
<dbReference type="PANTHER" id="PTHR47894:SF1">
    <property type="entry name" value="HTH-TYPE TRANSCRIPTIONAL REGULATOR VQSM"/>
    <property type="match status" value="1"/>
</dbReference>
<comment type="caution">
    <text evidence="5">The sequence shown here is derived from an EMBL/GenBank/DDBJ whole genome shotgun (WGS) entry which is preliminary data.</text>
</comment>
<dbReference type="PANTHER" id="PTHR47894">
    <property type="entry name" value="HTH-TYPE TRANSCRIPTIONAL REGULATOR GADX"/>
    <property type="match status" value="1"/>
</dbReference>
<dbReference type="InterPro" id="IPR009057">
    <property type="entry name" value="Homeodomain-like_sf"/>
</dbReference>
<dbReference type="EMBL" id="JAXIVU010000015">
    <property type="protein sequence ID" value="MDY7219956.1"/>
    <property type="molecule type" value="Genomic_DNA"/>
</dbReference>
<dbReference type="PROSITE" id="PS01124">
    <property type="entry name" value="HTH_ARAC_FAMILY_2"/>
    <property type="match status" value="1"/>
</dbReference>
<evidence type="ECO:0000313" key="6">
    <source>
        <dbReference type="Proteomes" id="UP001294570"/>
    </source>
</evidence>
<feature type="domain" description="HTH araC/xylS-type" evidence="4">
    <location>
        <begin position="236"/>
        <end position="333"/>
    </location>
</feature>
<dbReference type="SUPFAM" id="SSF46689">
    <property type="entry name" value="Homeodomain-like"/>
    <property type="match status" value="1"/>
</dbReference>
<dbReference type="InterPro" id="IPR018060">
    <property type="entry name" value="HTH_AraC"/>
</dbReference>
<dbReference type="Proteomes" id="UP001294570">
    <property type="component" value="Unassembled WGS sequence"/>
</dbReference>
<keyword evidence="1" id="KW-0805">Transcription regulation</keyword>
<name>A0ABU5GSJ5_9GAMM</name>
<sequence length="336" mass="37746">MLAINTDARYVLWLLDFLSERGCDTESLIQTHNLANLDQLDAPISNATHRALLSDALRMTGNTGLGLEIGLHRSQATYDQLAYLMMSSSTLREATELGLRYQNYPGRFSGNEIITTFSEIDGQGCYQINAKGGLGEFRLLAVEDVLSSIMTTVRWVLGRPLPVTKLRCDYPEPPHLAAYQKIFNCPIHFDAPVIQLFFDAEVLDQPLPNASPQSARLYAALCEEKSIARQQGDIAWRLSQIIIQDPANPPDMTEAANLLHCSPRTLRRRLKAEGWQYQQLIDQVRTIRARRALSDPTLSITEIALQLGFADHSGFLRAFKKWTGLTPTEFRSKLLN</sequence>
<evidence type="ECO:0000259" key="4">
    <source>
        <dbReference type="PROSITE" id="PS01124"/>
    </source>
</evidence>
<protein>
    <submittedName>
        <fullName evidence="5">AraC family transcriptional regulator</fullName>
    </submittedName>
</protein>
<dbReference type="PRINTS" id="PR00032">
    <property type="entry name" value="HTHARAC"/>
</dbReference>
<accession>A0ABU5GSJ5</accession>
<evidence type="ECO:0000256" key="3">
    <source>
        <dbReference type="ARBA" id="ARBA00023163"/>
    </source>
</evidence>
<dbReference type="RefSeq" id="WP_321554043.1">
    <property type="nucleotide sequence ID" value="NZ_JAXIVU010000015.1"/>
</dbReference>
<dbReference type="SMART" id="SM00342">
    <property type="entry name" value="HTH_ARAC"/>
    <property type="match status" value="1"/>
</dbReference>
<dbReference type="InterPro" id="IPR032687">
    <property type="entry name" value="AraC-type_N"/>
</dbReference>
<dbReference type="InterPro" id="IPR020449">
    <property type="entry name" value="Tscrpt_reg_AraC-type_HTH"/>
</dbReference>
<dbReference type="Pfam" id="PF12625">
    <property type="entry name" value="Arabinose_bd"/>
    <property type="match status" value="1"/>
</dbReference>
<organism evidence="5 6">
    <name type="scientific">Denitrificimonas halotolerans</name>
    <dbReference type="NCBI Taxonomy" id="3098930"/>
    <lineage>
        <taxon>Bacteria</taxon>
        <taxon>Pseudomonadati</taxon>
        <taxon>Pseudomonadota</taxon>
        <taxon>Gammaproteobacteria</taxon>
        <taxon>Pseudomonadales</taxon>
        <taxon>Pseudomonadaceae</taxon>
        <taxon>Denitrificimonas</taxon>
    </lineage>
</organism>
<keyword evidence="6" id="KW-1185">Reference proteome</keyword>
<keyword evidence="3" id="KW-0804">Transcription</keyword>
<gene>
    <name evidence="5" type="ORF">TOI97_10325</name>
</gene>
<evidence type="ECO:0000256" key="1">
    <source>
        <dbReference type="ARBA" id="ARBA00023015"/>
    </source>
</evidence>
<dbReference type="Gene3D" id="1.10.10.60">
    <property type="entry name" value="Homeodomain-like"/>
    <property type="match status" value="1"/>
</dbReference>
<keyword evidence="2" id="KW-0238">DNA-binding</keyword>
<proteinExistence type="predicted"/>